<keyword evidence="3" id="KW-0238">DNA-binding</keyword>
<organism evidence="6 7">
    <name type="scientific">Silvimonas iriomotensis</name>
    <dbReference type="NCBI Taxonomy" id="449662"/>
    <lineage>
        <taxon>Bacteria</taxon>
        <taxon>Pseudomonadati</taxon>
        <taxon>Pseudomonadota</taxon>
        <taxon>Betaproteobacteria</taxon>
        <taxon>Neisseriales</taxon>
        <taxon>Chitinibacteraceae</taxon>
        <taxon>Silvimonas</taxon>
    </lineage>
</organism>
<proteinExistence type="inferred from homology"/>
<dbReference type="Proteomes" id="UP000637267">
    <property type="component" value="Unassembled WGS sequence"/>
</dbReference>
<evidence type="ECO:0000256" key="4">
    <source>
        <dbReference type="ARBA" id="ARBA00023163"/>
    </source>
</evidence>
<dbReference type="Gene3D" id="3.40.190.290">
    <property type="match status" value="1"/>
</dbReference>
<dbReference type="RefSeq" id="WP_188694515.1">
    <property type="nucleotide sequence ID" value="NZ_BMLX01000002.1"/>
</dbReference>
<dbReference type="InterPro" id="IPR036390">
    <property type="entry name" value="WH_DNA-bd_sf"/>
</dbReference>
<keyword evidence="4" id="KW-0804">Transcription</keyword>
<dbReference type="EMBL" id="BMLX01000002">
    <property type="protein sequence ID" value="GGP21581.1"/>
    <property type="molecule type" value="Genomic_DNA"/>
</dbReference>
<gene>
    <name evidence="6" type="ORF">GCM10010970_21190</name>
</gene>
<keyword evidence="2" id="KW-0805">Transcription regulation</keyword>
<evidence type="ECO:0000313" key="7">
    <source>
        <dbReference type="Proteomes" id="UP000637267"/>
    </source>
</evidence>
<dbReference type="CDD" id="cd08422">
    <property type="entry name" value="PBP2_CrgA_like"/>
    <property type="match status" value="1"/>
</dbReference>
<dbReference type="InterPro" id="IPR036388">
    <property type="entry name" value="WH-like_DNA-bd_sf"/>
</dbReference>
<dbReference type="SUPFAM" id="SSF53850">
    <property type="entry name" value="Periplasmic binding protein-like II"/>
    <property type="match status" value="1"/>
</dbReference>
<comment type="caution">
    <text evidence="6">The sequence shown here is derived from an EMBL/GenBank/DDBJ whole genome shotgun (WGS) entry which is preliminary data.</text>
</comment>
<dbReference type="PROSITE" id="PS50931">
    <property type="entry name" value="HTH_LYSR"/>
    <property type="match status" value="1"/>
</dbReference>
<feature type="domain" description="HTH lysR-type" evidence="5">
    <location>
        <begin position="1"/>
        <end position="60"/>
    </location>
</feature>
<accession>A0ABQ2PA07</accession>
<dbReference type="Pfam" id="PF03466">
    <property type="entry name" value="LysR_substrate"/>
    <property type="match status" value="1"/>
</dbReference>
<evidence type="ECO:0000256" key="3">
    <source>
        <dbReference type="ARBA" id="ARBA00023125"/>
    </source>
</evidence>
<sequence>MLNRLEMLRIFIATAEASSFKEAAARLGISPQAVTRAIKELEQLQGELLFHRNTRNMRITSFGETLAGQARVSVGALDELFLRDKAEADFESSGLVRVAAPVGLGRLRLLDVLTALAVEHPRITFDLHLSDQHSDVVDEKIDIGVRFGFMRDNRFVARRVTSQRFHVVGTPDLIRQVGAPQDIGQLDTLPTTAFLDASTGRAWPWLFKGGIQCNPARPRFTVNDGEAECRAVLAGLAFAQMPSFLAEPYMASGELVPVLAELEPEPWDIYVYRPQKGPVPARIRLVHDRLVAALAGTSGVSGTEAAASP</sequence>
<evidence type="ECO:0000313" key="6">
    <source>
        <dbReference type="EMBL" id="GGP21581.1"/>
    </source>
</evidence>
<dbReference type="SUPFAM" id="SSF46785">
    <property type="entry name" value="Winged helix' DNA-binding domain"/>
    <property type="match status" value="1"/>
</dbReference>
<keyword evidence="7" id="KW-1185">Reference proteome</keyword>
<name>A0ABQ2PA07_9NEIS</name>
<evidence type="ECO:0000256" key="2">
    <source>
        <dbReference type="ARBA" id="ARBA00023015"/>
    </source>
</evidence>
<dbReference type="PANTHER" id="PTHR30537:SF5">
    <property type="entry name" value="HTH-TYPE TRANSCRIPTIONAL ACTIVATOR TTDR-RELATED"/>
    <property type="match status" value="1"/>
</dbReference>
<evidence type="ECO:0000256" key="1">
    <source>
        <dbReference type="ARBA" id="ARBA00009437"/>
    </source>
</evidence>
<dbReference type="InterPro" id="IPR000847">
    <property type="entry name" value="LysR_HTH_N"/>
</dbReference>
<evidence type="ECO:0000259" key="5">
    <source>
        <dbReference type="PROSITE" id="PS50931"/>
    </source>
</evidence>
<dbReference type="PANTHER" id="PTHR30537">
    <property type="entry name" value="HTH-TYPE TRANSCRIPTIONAL REGULATOR"/>
    <property type="match status" value="1"/>
</dbReference>
<protein>
    <submittedName>
        <fullName evidence="6">LysR family transcriptional regulator</fullName>
    </submittedName>
</protein>
<dbReference type="Pfam" id="PF00126">
    <property type="entry name" value="HTH_1"/>
    <property type="match status" value="1"/>
</dbReference>
<dbReference type="InterPro" id="IPR058163">
    <property type="entry name" value="LysR-type_TF_proteobact-type"/>
</dbReference>
<reference evidence="7" key="1">
    <citation type="journal article" date="2019" name="Int. J. Syst. Evol. Microbiol.">
        <title>The Global Catalogue of Microorganisms (GCM) 10K type strain sequencing project: providing services to taxonomists for standard genome sequencing and annotation.</title>
        <authorList>
            <consortium name="The Broad Institute Genomics Platform"/>
            <consortium name="The Broad Institute Genome Sequencing Center for Infectious Disease"/>
            <person name="Wu L."/>
            <person name="Ma J."/>
        </authorList>
    </citation>
    <scope>NUCLEOTIDE SEQUENCE [LARGE SCALE GENOMIC DNA]</scope>
    <source>
        <strain evidence="7">CGMCC 1.8859</strain>
    </source>
</reference>
<dbReference type="InterPro" id="IPR005119">
    <property type="entry name" value="LysR_subst-bd"/>
</dbReference>
<comment type="similarity">
    <text evidence="1">Belongs to the LysR transcriptional regulatory family.</text>
</comment>
<dbReference type="Gene3D" id="1.10.10.10">
    <property type="entry name" value="Winged helix-like DNA-binding domain superfamily/Winged helix DNA-binding domain"/>
    <property type="match status" value="1"/>
</dbReference>